<sequence>MVRSKLKALTTHLTVACVLLATLWLLVSDKHVLIIGNSLILVYVVSSLGFCIVPEKEKSKKKKH</sequence>
<feature type="transmembrane region" description="Helical" evidence="1">
    <location>
        <begin position="9"/>
        <end position="27"/>
    </location>
</feature>
<protein>
    <submittedName>
        <fullName evidence="2">Uncharacterized protein</fullName>
    </submittedName>
</protein>
<evidence type="ECO:0000313" key="3">
    <source>
        <dbReference type="Proteomes" id="UP000309186"/>
    </source>
</evidence>
<comment type="caution">
    <text evidence="2">The sequence shown here is derived from an EMBL/GenBank/DDBJ whole genome shotgun (WGS) entry which is preliminary data.</text>
</comment>
<gene>
    <name evidence="2" type="ORF">C1E24_19860</name>
</gene>
<keyword evidence="1" id="KW-0812">Transmembrane</keyword>
<dbReference type="EMBL" id="PPSW01000047">
    <property type="protein sequence ID" value="TLX45254.1"/>
    <property type="molecule type" value="Genomic_DNA"/>
</dbReference>
<evidence type="ECO:0000256" key="1">
    <source>
        <dbReference type="SAM" id="Phobius"/>
    </source>
</evidence>
<reference evidence="2 3" key="1">
    <citation type="submission" date="2018-01" db="EMBL/GenBank/DDBJ databases">
        <title>Co-occurrence of chitin degradation, pigmentation and bioactivity in marine Pseudoalteromonas.</title>
        <authorList>
            <person name="Paulsen S."/>
            <person name="Gram L."/>
            <person name="Machado H."/>
        </authorList>
    </citation>
    <scope>NUCLEOTIDE SEQUENCE [LARGE SCALE GENOMIC DNA]</scope>
    <source>
        <strain evidence="2 3">S3663</strain>
    </source>
</reference>
<dbReference type="AlphaFoldDB" id="A0A5R9PXB0"/>
<evidence type="ECO:0000313" key="2">
    <source>
        <dbReference type="EMBL" id="TLX45254.1"/>
    </source>
</evidence>
<feature type="transmembrane region" description="Helical" evidence="1">
    <location>
        <begin position="33"/>
        <end position="53"/>
    </location>
</feature>
<keyword evidence="1" id="KW-0472">Membrane</keyword>
<proteinExistence type="predicted"/>
<accession>A0A5R9PXB0</accession>
<name>A0A5R9PXB0_9GAMM</name>
<organism evidence="2 3">
    <name type="scientific">Pseudoalteromonas phenolica</name>
    <dbReference type="NCBI Taxonomy" id="161398"/>
    <lineage>
        <taxon>Bacteria</taxon>
        <taxon>Pseudomonadati</taxon>
        <taxon>Pseudomonadota</taxon>
        <taxon>Gammaproteobacteria</taxon>
        <taxon>Alteromonadales</taxon>
        <taxon>Pseudoalteromonadaceae</taxon>
        <taxon>Pseudoalteromonas</taxon>
    </lineage>
</organism>
<keyword evidence="1" id="KW-1133">Transmembrane helix</keyword>
<dbReference type="OrthoDB" id="6305805at2"/>
<dbReference type="Proteomes" id="UP000309186">
    <property type="component" value="Unassembled WGS sequence"/>
</dbReference>